<dbReference type="PATRIC" id="fig|1560234.3.peg.1006"/>
<dbReference type="InterPro" id="IPR050545">
    <property type="entry name" value="Mycobact_MmpL"/>
</dbReference>
<dbReference type="Pfam" id="PF02355">
    <property type="entry name" value="SecD_SecF_C"/>
    <property type="match status" value="1"/>
</dbReference>
<dbReference type="PROSITE" id="PS50156">
    <property type="entry name" value="SSD"/>
    <property type="match status" value="1"/>
</dbReference>
<evidence type="ECO:0000313" key="4">
    <source>
        <dbReference type="Proteomes" id="UP000091979"/>
    </source>
</evidence>
<dbReference type="PANTHER" id="PTHR33406">
    <property type="entry name" value="MEMBRANE PROTEIN MJ1562-RELATED"/>
    <property type="match status" value="1"/>
</dbReference>
<accession>A0A1B7XBH6</accession>
<dbReference type="InterPro" id="IPR000731">
    <property type="entry name" value="SSD"/>
</dbReference>
<dbReference type="STRING" id="1560234.SP90_10755"/>
<gene>
    <name evidence="3" type="ORF">SP90_10755</name>
</gene>
<organism evidence="3 4">
    <name type="scientific">Halodesulfovibrio spirochaetisodalis</name>
    <dbReference type="NCBI Taxonomy" id="1560234"/>
    <lineage>
        <taxon>Bacteria</taxon>
        <taxon>Pseudomonadati</taxon>
        <taxon>Thermodesulfobacteriota</taxon>
        <taxon>Desulfovibrionia</taxon>
        <taxon>Desulfovibrionales</taxon>
        <taxon>Desulfovibrionaceae</taxon>
        <taxon>Halodesulfovibrio</taxon>
    </lineage>
</organism>
<feature type="transmembrane region" description="Helical" evidence="1">
    <location>
        <begin position="708"/>
        <end position="730"/>
    </location>
</feature>
<reference evidence="3 4" key="1">
    <citation type="submission" date="2015-01" db="EMBL/GenBank/DDBJ databases">
        <title>Desulfovibrio sp. JC271 draft genome sequence.</title>
        <authorList>
            <person name="Shivani Y."/>
            <person name="Subhash Y."/>
            <person name="Sasikala C."/>
            <person name="Ramana C.V."/>
        </authorList>
    </citation>
    <scope>NUCLEOTIDE SEQUENCE [LARGE SCALE GENOMIC DNA]</scope>
    <source>
        <strain evidence="3 4">JC271</strain>
    </source>
</reference>
<keyword evidence="1" id="KW-0472">Membrane</keyword>
<dbReference type="EMBL" id="JXMS01000018">
    <property type="protein sequence ID" value="OBQ50115.1"/>
    <property type="molecule type" value="Genomic_DNA"/>
</dbReference>
<feature type="transmembrane region" description="Helical" evidence="1">
    <location>
        <begin position="742"/>
        <end position="760"/>
    </location>
</feature>
<keyword evidence="4" id="KW-1185">Reference proteome</keyword>
<dbReference type="OrthoDB" id="9780358at2"/>
<feature type="transmembrane region" description="Helical" evidence="1">
    <location>
        <begin position="265"/>
        <end position="282"/>
    </location>
</feature>
<proteinExistence type="predicted"/>
<feature type="transmembrane region" description="Helical" evidence="1">
    <location>
        <begin position="289"/>
        <end position="309"/>
    </location>
</feature>
<sequence>MIRIVSNAYSYFAQRRLLLILCICGIVLCSALSLYTMTLEENIGYMLPDTESRLNSDLDIIQSAPLQRKVIITLKAEDDDLSGSVLAKTTALIAEAMNPEFFTDVMYKPESLNPKFFIALRDMLPSLFSKEIEQHVGQMITEEEIATTLRKQKQRLGTMEGLVLSSTIAADPLNLHQNALKNLAALAYMRNIRVLHGVYMTEDGKHSLIMASTPVKVTDSKAAVALEDEFHRLFKMLPTGITPIAISAQRYTAANVLTIKDDIEITSIFACILLFLIAIIFLRTKQLFFLLLLPCLSYCAGAAAVAIGWRPASAMTFGFGPVLVGMTIDFGLHLYYILGSNTESKSELLKKASVPIVISGVTTIAAFALLMLSPVPGLRQLSAFITVGLTTALILTLFVFPHFITGCERPVASRPLSPSSPLRRVVILAVAVWFLVIGCFGISDLHFQDHIRSLGVRPDYLVDGEKMVRKIWGTPENEALLFASGDSVDTVVHNTHESLALLPKEDATSVIGLTPLLPCLDVQKVNQENWMNFWAMHPDVATQVQEQGRTLGFAKHAFSPFYDFLKTQPHDISLQNLRKLGVGSLVDTLLVERVPSRTTVTDGTDISRAVTLISYLPDTITVNAAFSPKVEEEYGVRLISGSRLGNELAKVLTSTFAQFIIYAFFLIIVCIAVIHRSLKQCVSALLPACFGLLMMGGVFGLLDRPLSLFSIAGALLVLGHGVDYGVYATHAIKNNSLGTSKAILVSGLTSLAGFGSLLLADHPALYDMGLSVFSGLLGAMPCALFVLPALFTKDSISS</sequence>
<feature type="transmembrane region" description="Helical" evidence="1">
    <location>
        <begin position="772"/>
        <end position="791"/>
    </location>
</feature>
<feature type="transmembrane region" description="Helical" evidence="1">
    <location>
        <begin position="681"/>
        <end position="702"/>
    </location>
</feature>
<evidence type="ECO:0000256" key="1">
    <source>
        <dbReference type="SAM" id="Phobius"/>
    </source>
</evidence>
<name>A0A1B7XBH6_9BACT</name>
<feature type="transmembrane region" description="Helical" evidence="1">
    <location>
        <begin position="656"/>
        <end position="674"/>
    </location>
</feature>
<dbReference type="Proteomes" id="UP000091979">
    <property type="component" value="Unassembled WGS sequence"/>
</dbReference>
<feature type="transmembrane region" description="Helical" evidence="1">
    <location>
        <begin position="381"/>
        <end position="404"/>
    </location>
</feature>
<evidence type="ECO:0000259" key="2">
    <source>
        <dbReference type="PROSITE" id="PS50156"/>
    </source>
</evidence>
<feature type="transmembrane region" description="Helical" evidence="1">
    <location>
        <begin position="425"/>
        <end position="443"/>
    </location>
</feature>
<feature type="transmembrane region" description="Helical" evidence="1">
    <location>
        <begin position="356"/>
        <end position="375"/>
    </location>
</feature>
<dbReference type="InterPro" id="IPR048634">
    <property type="entry name" value="SecD_SecF_C"/>
</dbReference>
<dbReference type="Gene3D" id="1.20.1640.10">
    <property type="entry name" value="Multidrug efflux transporter AcrB transmembrane domain"/>
    <property type="match status" value="2"/>
</dbReference>
<dbReference type="GO" id="GO:0005886">
    <property type="term" value="C:plasma membrane"/>
    <property type="evidence" value="ECO:0007669"/>
    <property type="project" value="TreeGrafter"/>
</dbReference>
<feature type="transmembrane region" description="Helical" evidence="1">
    <location>
        <begin position="315"/>
        <end position="336"/>
    </location>
</feature>
<dbReference type="AlphaFoldDB" id="A0A1B7XBH6"/>
<feature type="domain" description="SSD" evidence="2">
    <location>
        <begin position="319"/>
        <end position="406"/>
    </location>
</feature>
<dbReference type="PANTHER" id="PTHR33406:SF13">
    <property type="entry name" value="MEMBRANE PROTEIN YDFJ"/>
    <property type="match status" value="1"/>
</dbReference>
<keyword evidence="1" id="KW-0812">Transmembrane</keyword>
<comment type="caution">
    <text evidence="3">The sequence shown here is derived from an EMBL/GenBank/DDBJ whole genome shotgun (WGS) entry which is preliminary data.</text>
</comment>
<evidence type="ECO:0000313" key="3">
    <source>
        <dbReference type="EMBL" id="OBQ50115.1"/>
    </source>
</evidence>
<keyword evidence="1" id="KW-1133">Transmembrane helix</keyword>
<protein>
    <recommendedName>
        <fullName evidence="2">SSD domain-containing protein</fullName>
    </recommendedName>
</protein>
<dbReference type="SUPFAM" id="SSF82866">
    <property type="entry name" value="Multidrug efflux transporter AcrB transmembrane domain"/>
    <property type="match status" value="2"/>
</dbReference>